<evidence type="ECO:0000256" key="6">
    <source>
        <dbReference type="ARBA" id="ARBA00023136"/>
    </source>
</evidence>
<reference evidence="14" key="2">
    <citation type="submission" date="2020-11" db="EMBL/GenBank/DDBJ databases">
        <authorList>
            <person name="McCartney M.A."/>
            <person name="Auch B."/>
            <person name="Kono T."/>
            <person name="Mallez S."/>
            <person name="Becker A."/>
            <person name="Gohl D.M."/>
            <person name="Silverstein K.A.T."/>
            <person name="Koren S."/>
            <person name="Bechman K.B."/>
            <person name="Herman A."/>
            <person name="Abrahante J.E."/>
            <person name="Garbe J."/>
        </authorList>
    </citation>
    <scope>NUCLEOTIDE SEQUENCE</scope>
    <source>
        <strain evidence="14">Duluth1</strain>
        <tissue evidence="14">Whole animal</tissue>
    </source>
</reference>
<keyword evidence="3 10" id="KW-0812">Transmembrane</keyword>
<dbReference type="Proteomes" id="UP000828390">
    <property type="component" value="Unassembled WGS sequence"/>
</dbReference>
<evidence type="ECO:0000256" key="8">
    <source>
        <dbReference type="SAM" id="Coils"/>
    </source>
</evidence>
<evidence type="ECO:0000256" key="1">
    <source>
        <dbReference type="ARBA" id="ARBA00004141"/>
    </source>
</evidence>
<evidence type="ECO:0000259" key="12">
    <source>
        <dbReference type="Pfam" id="PF18139"/>
    </source>
</evidence>
<evidence type="ECO:0000256" key="7">
    <source>
        <dbReference type="ARBA" id="ARBA00023303"/>
    </source>
</evidence>
<feature type="domain" description="TRPM SLOG" evidence="12">
    <location>
        <begin position="121"/>
        <end position="361"/>
    </location>
</feature>
<dbReference type="Pfam" id="PF18139">
    <property type="entry name" value="LSDAT_euk"/>
    <property type="match status" value="1"/>
</dbReference>
<evidence type="ECO:0000259" key="13">
    <source>
        <dbReference type="Pfam" id="PF25508"/>
    </source>
</evidence>
<evidence type="ECO:0000256" key="2">
    <source>
        <dbReference type="ARBA" id="ARBA00022448"/>
    </source>
</evidence>
<keyword evidence="7" id="KW-0407">Ion channel</keyword>
<evidence type="ECO:0000256" key="9">
    <source>
        <dbReference type="SAM" id="MobiDB-lite"/>
    </source>
</evidence>
<keyword evidence="6 10" id="KW-0472">Membrane</keyword>
<feature type="region of interest" description="Disordered" evidence="9">
    <location>
        <begin position="787"/>
        <end position="819"/>
    </location>
</feature>
<feature type="domain" description="TRPM-like" evidence="13">
    <location>
        <begin position="460"/>
        <end position="734"/>
    </location>
</feature>
<name>A0A9D4CIR2_DREPO</name>
<dbReference type="EMBL" id="JAIWYP010000012">
    <property type="protein sequence ID" value="KAH3725687.1"/>
    <property type="molecule type" value="Genomic_DNA"/>
</dbReference>
<organism evidence="14 15">
    <name type="scientific">Dreissena polymorpha</name>
    <name type="common">Zebra mussel</name>
    <name type="synonym">Mytilus polymorpha</name>
    <dbReference type="NCBI Taxonomy" id="45954"/>
    <lineage>
        <taxon>Eukaryota</taxon>
        <taxon>Metazoa</taxon>
        <taxon>Spiralia</taxon>
        <taxon>Lophotrochozoa</taxon>
        <taxon>Mollusca</taxon>
        <taxon>Bivalvia</taxon>
        <taxon>Autobranchia</taxon>
        <taxon>Heteroconchia</taxon>
        <taxon>Euheterodonta</taxon>
        <taxon>Imparidentia</taxon>
        <taxon>Neoheterodontei</taxon>
        <taxon>Myida</taxon>
        <taxon>Dreissenoidea</taxon>
        <taxon>Dreissenidae</taxon>
        <taxon>Dreissena</taxon>
    </lineage>
</organism>
<feature type="transmembrane region" description="Helical" evidence="10">
    <location>
        <begin position="852"/>
        <end position="873"/>
    </location>
</feature>
<evidence type="ECO:0000256" key="4">
    <source>
        <dbReference type="ARBA" id="ARBA00022989"/>
    </source>
</evidence>
<dbReference type="OrthoDB" id="310870at2759"/>
<feature type="domain" description="Ion transport" evidence="11">
    <location>
        <begin position="873"/>
        <end position="1116"/>
    </location>
</feature>
<dbReference type="InterPro" id="IPR041491">
    <property type="entry name" value="TRPM_SLOG"/>
</dbReference>
<dbReference type="InterPro" id="IPR057366">
    <property type="entry name" value="TRPM-like"/>
</dbReference>
<evidence type="ECO:0000256" key="5">
    <source>
        <dbReference type="ARBA" id="ARBA00023065"/>
    </source>
</evidence>
<keyword evidence="8" id="KW-0175">Coiled coil</keyword>
<feature type="compositionally biased region" description="Polar residues" evidence="9">
    <location>
        <begin position="803"/>
        <end position="817"/>
    </location>
</feature>
<reference evidence="14" key="1">
    <citation type="journal article" date="2019" name="bioRxiv">
        <title>The Genome of the Zebra Mussel, Dreissena polymorpha: A Resource for Invasive Species Research.</title>
        <authorList>
            <person name="McCartney M.A."/>
            <person name="Auch B."/>
            <person name="Kono T."/>
            <person name="Mallez S."/>
            <person name="Zhang Y."/>
            <person name="Obille A."/>
            <person name="Becker A."/>
            <person name="Abrahante J.E."/>
            <person name="Garbe J."/>
            <person name="Badalamenti J.P."/>
            <person name="Herman A."/>
            <person name="Mangelson H."/>
            <person name="Liachko I."/>
            <person name="Sullivan S."/>
            <person name="Sone E.D."/>
            <person name="Koren S."/>
            <person name="Silverstein K.A.T."/>
            <person name="Beckman K.B."/>
            <person name="Gohl D.M."/>
        </authorList>
    </citation>
    <scope>NUCLEOTIDE SEQUENCE</scope>
    <source>
        <strain evidence="14">Duluth1</strain>
        <tissue evidence="14">Whole animal</tissue>
    </source>
</reference>
<accession>A0A9D4CIR2</accession>
<dbReference type="GO" id="GO:0005886">
    <property type="term" value="C:plasma membrane"/>
    <property type="evidence" value="ECO:0007669"/>
    <property type="project" value="TreeGrafter"/>
</dbReference>
<evidence type="ECO:0000313" key="14">
    <source>
        <dbReference type="EMBL" id="KAH3725687.1"/>
    </source>
</evidence>
<dbReference type="PANTHER" id="PTHR13800:SF12">
    <property type="entry name" value="TRANSIENT RECEPTOR POTENTIAL CATION CHANNEL SUBFAMILY M MEMBER-LIKE 2"/>
    <property type="match status" value="1"/>
</dbReference>
<sequence>MESDRIDSNESSYERSLSMQEKFRGVLAEMKKFHSVNMDEETRWIRTHIKMRECSYFIPDPSDKGGESCKCAYKLSQHSECAKDKPVGPNMNWDYKKHSKQKMTNAFGEIEFVGYGGNIGKYIRVDVDTKMSRMLELIMSVWGLDKPTLLISVTGGANNFMLDKRLRDTLRRGLMKISLTTGAWIVTGGIHAGVGRGVGEAVKEFRFASTSTNPVIAIGIAPWGCIQNKESLIEENSEGLRPANYKIEKEQKPNEIFLDPNHSHFILVDNATQHKFDVEIPFRSKLEKEIAHMKTETGENAVSVPIVQLVLGGRADTFETVHHAIQNNTPTVIIKGSNRAADILAYAYLNAEEEEVEAKDRTGKKQKKVRRYMAAYVELTVREMVENEFGSDNIAVHLERIKECLEKCDLMSVFDLDSETGVKEIDVVMLQALLKAYKNQVIDQLRLALAWNRIDVAKSDIFTDDKQWPTGILDDVMFSAIQLNRVDFIELFLDHGVSLHEFLTKKRLLQLYNRIPNNCLLRSLLTKIKVREDPQRKNFSLLDVGMLIQSLMGNTFNPTYMTKPEYANIDVDHLLDDDAPAKTTETGLKDIAMVMLNPARGLDDIDGKLKKPNEKPLPDFEQPCQDLFIWSILMIQQDMAKTFWVEGKDAIATALVGYNLLKMLQKKTDYTEFVITIQGCIDEWSELAVGVLSECYTTDERNAQDLLMRELSNWGNMTCMMIAVKAVNKEFISQTACQSVLNSIWHGKLAQENSVLRLFVCMCFPFLIVPLLKFNLRMDPSSSYYHPQAMAPGTQPRKVCSRHQPSQSKPNPPLSQKSKPKLYKMENRFSKTSDYSEVQKRNELHITPGQKLYYFFTAPVIIFMYNVLSYFGFLSLYTYVLIFNFAPTVSVLELVLMVWVFTILSEEVRQVVTRSSTTLVSKLKSYVTDSWNIVDIITIILFIIGMIMRFLPYKDTFEAARVVLALNFVSFCMRLLHIFSVHKQLGPKLVMIGKMVQDMMFFLVILMIFVVSYGIASHSILYPNSPLAWSTVLQVIRKSYWNVYEELFLDEIEGNTKCTFDEILWGNGTYPRCPSNVGRVIVPILMGVYVLLANVLLLNLLIAMFSYTFTKVQDNTDKHWCFQRYSLIYEYYERPVLCPPLIMLTQLYLLVRYIVTSLCGSRLKHQDSSNDFISGRKLKHDRELVQWEDVIADAYHQKKEQKKIQSMEFKVMSSNDMLKALMNRIDDLQQQQRKSEQFLCDIESSDHVTPLSPTNVKAKLSPDFDSRLASLEQQIQWIVKTLKWSSLVDGHLPASPTEQRV</sequence>
<evidence type="ECO:0000256" key="3">
    <source>
        <dbReference type="ARBA" id="ARBA00022692"/>
    </source>
</evidence>
<protein>
    <submittedName>
        <fullName evidence="14">Uncharacterized protein</fullName>
    </submittedName>
</protein>
<evidence type="ECO:0000259" key="11">
    <source>
        <dbReference type="Pfam" id="PF00520"/>
    </source>
</evidence>
<feature type="transmembrane region" description="Helical" evidence="10">
    <location>
        <begin position="1000"/>
        <end position="1021"/>
    </location>
</feature>
<keyword evidence="5" id="KW-0406">Ion transport</keyword>
<feature type="transmembrane region" description="Helical" evidence="10">
    <location>
        <begin position="879"/>
        <end position="904"/>
    </location>
</feature>
<feature type="transmembrane region" description="Helical" evidence="10">
    <location>
        <begin position="1080"/>
        <end position="1102"/>
    </location>
</feature>
<feature type="coiled-coil region" evidence="8">
    <location>
        <begin position="1211"/>
        <end position="1238"/>
    </location>
</feature>
<dbReference type="Pfam" id="PF25508">
    <property type="entry name" value="TRPM2"/>
    <property type="match status" value="1"/>
</dbReference>
<dbReference type="InterPro" id="IPR005821">
    <property type="entry name" value="Ion_trans_dom"/>
</dbReference>
<keyword evidence="4 10" id="KW-1133">Transmembrane helix</keyword>
<evidence type="ECO:0000256" key="10">
    <source>
        <dbReference type="SAM" id="Phobius"/>
    </source>
</evidence>
<comment type="caution">
    <text evidence="14">The sequence shown here is derived from an EMBL/GenBank/DDBJ whole genome shotgun (WGS) entry which is preliminary data.</text>
</comment>
<dbReference type="Pfam" id="PF00520">
    <property type="entry name" value="Ion_trans"/>
    <property type="match status" value="1"/>
</dbReference>
<dbReference type="PANTHER" id="PTHR13800">
    <property type="entry name" value="TRANSIENT RECEPTOR POTENTIAL CATION CHANNEL, SUBFAMILY M, MEMBER 6"/>
    <property type="match status" value="1"/>
</dbReference>
<gene>
    <name evidence="14" type="ORF">DPMN_051536</name>
</gene>
<evidence type="ECO:0000313" key="15">
    <source>
        <dbReference type="Proteomes" id="UP000828390"/>
    </source>
</evidence>
<keyword evidence="15" id="KW-1185">Reference proteome</keyword>
<keyword evidence="2" id="KW-0813">Transport</keyword>
<dbReference type="InterPro" id="IPR050927">
    <property type="entry name" value="TRPM"/>
</dbReference>
<feature type="transmembrane region" description="Helical" evidence="10">
    <location>
        <begin position="931"/>
        <end position="953"/>
    </location>
</feature>
<comment type="subcellular location">
    <subcellularLocation>
        <location evidence="1">Membrane</location>
        <topology evidence="1">Multi-pass membrane protein</topology>
    </subcellularLocation>
</comment>
<proteinExistence type="predicted"/>
<dbReference type="GO" id="GO:0099604">
    <property type="term" value="F:ligand-gated calcium channel activity"/>
    <property type="evidence" value="ECO:0007669"/>
    <property type="project" value="TreeGrafter"/>
</dbReference>